<accession>X0XWF0</accession>
<organism evidence="1">
    <name type="scientific">marine sediment metagenome</name>
    <dbReference type="NCBI Taxonomy" id="412755"/>
    <lineage>
        <taxon>unclassified sequences</taxon>
        <taxon>metagenomes</taxon>
        <taxon>ecological metagenomes</taxon>
    </lineage>
</organism>
<proteinExistence type="predicted"/>
<protein>
    <submittedName>
        <fullName evidence="1">Uncharacterized protein</fullName>
    </submittedName>
</protein>
<evidence type="ECO:0000313" key="1">
    <source>
        <dbReference type="EMBL" id="GAG39527.1"/>
    </source>
</evidence>
<comment type="caution">
    <text evidence="1">The sequence shown here is derived from an EMBL/GenBank/DDBJ whole genome shotgun (WGS) entry which is preliminary data.</text>
</comment>
<reference evidence="1" key="1">
    <citation type="journal article" date="2014" name="Front. Microbiol.">
        <title>High frequency of phylogenetically diverse reductive dehalogenase-homologous genes in deep subseafloor sedimentary metagenomes.</title>
        <authorList>
            <person name="Kawai M."/>
            <person name="Futagami T."/>
            <person name="Toyoda A."/>
            <person name="Takaki Y."/>
            <person name="Nishi S."/>
            <person name="Hori S."/>
            <person name="Arai W."/>
            <person name="Tsubouchi T."/>
            <person name="Morono Y."/>
            <person name="Uchiyama I."/>
            <person name="Ito T."/>
            <person name="Fujiyama A."/>
            <person name="Inagaki F."/>
            <person name="Takami H."/>
        </authorList>
    </citation>
    <scope>NUCLEOTIDE SEQUENCE</scope>
    <source>
        <strain evidence="1">Expedition CK06-06</strain>
    </source>
</reference>
<dbReference type="AlphaFoldDB" id="X0XWF0"/>
<sequence>MANHYADDGSYAKPELGELLINSQADQLVELIKSLKKDDTILKLQNRFYNESKNPLKTKQ</sequence>
<dbReference type="EMBL" id="BARS01047397">
    <property type="protein sequence ID" value="GAG39527.1"/>
    <property type="molecule type" value="Genomic_DNA"/>
</dbReference>
<name>X0XWF0_9ZZZZ</name>
<gene>
    <name evidence="1" type="ORF">S01H1_71200</name>
</gene>